<evidence type="ECO:0000259" key="2">
    <source>
        <dbReference type="Pfam" id="PF01975"/>
    </source>
</evidence>
<dbReference type="GO" id="GO:0000932">
    <property type="term" value="C:P-body"/>
    <property type="evidence" value="ECO:0007669"/>
    <property type="project" value="TreeGrafter"/>
</dbReference>
<dbReference type="GO" id="GO:0016787">
    <property type="term" value="F:hydrolase activity"/>
    <property type="evidence" value="ECO:0007669"/>
    <property type="project" value="InterPro"/>
</dbReference>
<feature type="domain" description="Survival protein SurE-like phosphatase/nucleotidase" evidence="2">
    <location>
        <begin position="3"/>
        <end position="216"/>
    </location>
</feature>
<dbReference type="InterPro" id="IPR027746">
    <property type="entry name" value="TTL"/>
</dbReference>
<organism evidence="3 4">
    <name type="scientific">Choiromyces venosus 120613-1</name>
    <dbReference type="NCBI Taxonomy" id="1336337"/>
    <lineage>
        <taxon>Eukaryota</taxon>
        <taxon>Fungi</taxon>
        <taxon>Dikarya</taxon>
        <taxon>Ascomycota</taxon>
        <taxon>Pezizomycotina</taxon>
        <taxon>Pezizomycetes</taxon>
        <taxon>Pezizales</taxon>
        <taxon>Tuberaceae</taxon>
        <taxon>Choiromyces</taxon>
    </lineage>
</organism>
<feature type="compositionally biased region" description="Acidic residues" evidence="1">
    <location>
        <begin position="225"/>
        <end position="234"/>
    </location>
</feature>
<dbReference type="PROSITE" id="PS51221">
    <property type="entry name" value="TTL"/>
    <property type="match status" value="1"/>
</dbReference>
<feature type="compositionally biased region" description="Basic and acidic residues" evidence="1">
    <location>
        <begin position="235"/>
        <end position="249"/>
    </location>
</feature>
<proteinExistence type="predicted"/>
<sequence>MHVLVVNDDGPPSQKSSPYIHSFAHELQRSGVAVSVVLPHVQRSWIGKAHFVGKAIVPTYFRPGTLHTDDGTIHDRPCRDGGEEWILVDGTPASCTQIGLNHYFKEKGPIDMVVSGPNYGRNSTALFSLSSGTIGGAMEGAVCGKRSVALSYAFFNRNHDPAIIRGASLMSVRVIKYLYENWTPGVDLYTVNVPLLGGIDKPETKILYTNILQNGWTMGSSFKEVEDDEDDELDPGERESEIRGDGVGKHEHKPMGLKHKKFIWAPNFMDVNRSVEESEPGNDGWAITKGYVSITPLKANFMHYDGLLGLEIKLDPIGSIDSLMSKTGLEEKGSFWAVVDYEDAYVQPKIQAALKKRILGIKLARNPTEVPSENSEKVVHWSAYESIDFTSVLQKPDSIICCSYIIRKALIRKHYLAQTIRQHVTKHPESSLSKAYPPACDFELDYAEFLDEALIEAYELRESLSVNEEKSEKDRQWWILKPGMSDRGQGIRLFSTEEELTAIFESFEGDEDLDEEADENNEDQNKDTAIVTSQLRHFIAQEYIHPPLLIENRKFHIRAYVLSVGGLKVYVYKPMLALFAAKQYCPPWEDSQDLTGHLTNTCLQTGEREGSVRLFWDLHTFLPGKVPALEKVWTSLCKITLPNAFEIFGLDFMVDADMNVYLLEVNSYPDFKQTGDELSELIEGLFEGVVEVAVKPFVGGVAGAKNEVADLVKVLDIALGSW</sequence>
<dbReference type="Pfam" id="PF03133">
    <property type="entry name" value="TTL"/>
    <property type="match status" value="2"/>
</dbReference>
<keyword evidence="4" id="KW-1185">Reference proteome</keyword>
<name>A0A3N4JUG8_9PEZI</name>
<gene>
    <name evidence="3" type="ORF">L873DRAFT_1834432</name>
</gene>
<evidence type="ECO:0000313" key="3">
    <source>
        <dbReference type="EMBL" id="RPB01994.1"/>
    </source>
</evidence>
<reference evidence="3 4" key="1">
    <citation type="journal article" date="2018" name="Nat. Ecol. Evol.">
        <title>Pezizomycetes genomes reveal the molecular basis of ectomycorrhizal truffle lifestyle.</title>
        <authorList>
            <person name="Murat C."/>
            <person name="Payen T."/>
            <person name="Noel B."/>
            <person name="Kuo A."/>
            <person name="Morin E."/>
            <person name="Chen J."/>
            <person name="Kohler A."/>
            <person name="Krizsan K."/>
            <person name="Balestrini R."/>
            <person name="Da Silva C."/>
            <person name="Montanini B."/>
            <person name="Hainaut M."/>
            <person name="Levati E."/>
            <person name="Barry K.W."/>
            <person name="Belfiori B."/>
            <person name="Cichocki N."/>
            <person name="Clum A."/>
            <person name="Dockter R.B."/>
            <person name="Fauchery L."/>
            <person name="Guy J."/>
            <person name="Iotti M."/>
            <person name="Le Tacon F."/>
            <person name="Lindquist E.A."/>
            <person name="Lipzen A."/>
            <person name="Malagnac F."/>
            <person name="Mello A."/>
            <person name="Molinier V."/>
            <person name="Miyauchi S."/>
            <person name="Poulain J."/>
            <person name="Riccioni C."/>
            <person name="Rubini A."/>
            <person name="Sitrit Y."/>
            <person name="Splivallo R."/>
            <person name="Traeger S."/>
            <person name="Wang M."/>
            <person name="Zifcakova L."/>
            <person name="Wipf D."/>
            <person name="Zambonelli A."/>
            <person name="Paolocci F."/>
            <person name="Nowrousian M."/>
            <person name="Ottonello S."/>
            <person name="Baldrian P."/>
            <person name="Spatafora J.W."/>
            <person name="Henrissat B."/>
            <person name="Nagy L.G."/>
            <person name="Aury J.M."/>
            <person name="Wincker P."/>
            <person name="Grigoriev I.V."/>
            <person name="Bonfante P."/>
            <person name="Martin F.M."/>
        </authorList>
    </citation>
    <scope>NUCLEOTIDE SEQUENCE [LARGE SCALE GENOMIC DNA]</scope>
    <source>
        <strain evidence="3 4">120613-1</strain>
    </source>
</reference>
<dbReference type="PANTHER" id="PTHR47551:SF1">
    <property type="entry name" value="TUBULIN--TYROSINE LIGASE PBY1-RELATED"/>
    <property type="match status" value="1"/>
</dbReference>
<evidence type="ECO:0000313" key="4">
    <source>
        <dbReference type="Proteomes" id="UP000276215"/>
    </source>
</evidence>
<dbReference type="Gene3D" id="3.40.1210.10">
    <property type="entry name" value="Survival protein SurE-like phosphatase/nucleotidase"/>
    <property type="match status" value="1"/>
</dbReference>
<evidence type="ECO:0000256" key="1">
    <source>
        <dbReference type="SAM" id="MobiDB-lite"/>
    </source>
</evidence>
<dbReference type="InterPro" id="IPR002828">
    <property type="entry name" value="SurE-like_Pase/nucleotidase"/>
</dbReference>
<dbReference type="SUPFAM" id="SSF56059">
    <property type="entry name" value="Glutathione synthetase ATP-binding domain-like"/>
    <property type="match status" value="1"/>
</dbReference>
<dbReference type="OrthoDB" id="202825at2759"/>
<dbReference type="Gene3D" id="3.30.470.20">
    <property type="entry name" value="ATP-grasp fold, B domain"/>
    <property type="match status" value="1"/>
</dbReference>
<dbReference type="STRING" id="1336337.A0A3N4JUG8"/>
<feature type="region of interest" description="Disordered" evidence="1">
    <location>
        <begin position="225"/>
        <end position="253"/>
    </location>
</feature>
<dbReference type="PANTHER" id="PTHR47551">
    <property type="entry name" value="TUBULIN--TYROSINE LIGASE PBY1-RELATED"/>
    <property type="match status" value="1"/>
</dbReference>
<dbReference type="InterPro" id="IPR004344">
    <property type="entry name" value="TTL/TTLL_fam"/>
</dbReference>
<dbReference type="Proteomes" id="UP000276215">
    <property type="component" value="Unassembled WGS sequence"/>
</dbReference>
<dbReference type="Pfam" id="PF01975">
    <property type="entry name" value="SurE"/>
    <property type="match status" value="1"/>
</dbReference>
<dbReference type="EMBL" id="ML120370">
    <property type="protein sequence ID" value="RPB01994.1"/>
    <property type="molecule type" value="Genomic_DNA"/>
</dbReference>
<protein>
    <submittedName>
        <fullName evidence="3">Sure-like protein</fullName>
    </submittedName>
</protein>
<dbReference type="AlphaFoldDB" id="A0A3N4JUG8"/>
<accession>A0A3N4JUG8</accession>
<dbReference type="SUPFAM" id="SSF64167">
    <property type="entry name" value="SurE-like"/>
    <property type="match status" value="1"/>
</dbReference>
<dbReference type="InterPro" id="IPR036523">
    <property type="entry name" value="SurE-like_sf"/>
</dbReference>
<dbReference type="NCBIfam" id="TIGR00087">
    <property type="entry name" value="surE"/>
    <property type="match status" value="1"/>
</dbReference>